<dbReference type="Proteomes" id="UP001207930">
    <property type="component" value="Unassembled WGS sequence"/>
</dbReference>
<dbReference type="EMBL" id="JAPDDS010000016">
    <property type="protein sequence ID" value="MCW1887326.1"/>
    <property type="molecule type" value="Genomic_DNA"/>
</dbReference>
<name>A0ABT3FUS3_9BACT</name>
<accession>A0ABT3FUS3</accession>
<protein>
    <submittedName>
        <fullName evidence="3">PEP-CTERM sorting domain-containing protein</fullName>
    </submittedName>
</protein>
<feature type="chain" id="PRO_5045367530" evidence="1">
    <location>
        <begin position="22"/>
        <end position="271"/>
    </location>
</feature>
<dbReference type="InterPro" id="IPR013424">
    <property type="entry name" value="Ice-binding_C"/>
</dbReference>
<evidence type="ECO:0000256" key="1">
    <source>
        <dbReference type="SAM" id="SignalP"/>
    </source>
</evidence>
<dbReference type="NCBIfam" id="TIGR02595">
    <property type="entry name" value="PEP_CTERM"/>
    <property type="match status" value="1"/>
</dbReference>
<evidence type="ECO:0000313" key="3">
    <source>
        <dbReference type="EMBL" id="MCW1887326.1"/>
    </source>
</evidence>
<organism evidence="3 4">
    <name type="scientific">Luteolibacter flavescens</name>
    <dbReference type="NCBI Taxonomy" id="1859460"/>
    <lineage>
        <taxon>Bacteria</taxon>
        <taxon>Pseudomonadati</taxon>
        <taxon>Verrucomicrobiota</taxon>
        <taxon>Verrucomicrobiia</taxon>
        <taxon>Verrucomicrobiales</taxon>
        <taxon>Verrucomicrobiaceae</taxon>
        <taxon>Luteolibacter</taxon>
    </lineage>
</organism>
<evidence type="ECO:0000313" key="4">
    <source>
        <dbReference type="Proteomes" id="UP001207930"/>
    </source>
</evidence>
<reference evidence="3 4" key="1">
    <citation type="submission" date="2022-10" db="EMBL/GenBank/DDBJ databases">
        <title>Luteolibacter flavescens strain MCCC 1K03193, whole genome shotgun sequencing project.</title>
        <authorList>
            <person name="Zhao G."/>
            <person name="Shen L."/>
        </authorList>
    </citation>
    <scope>NUCLEOTIDE SEQUENCE [LARGE SCALE GENOMIC DNA]</scope>
    <source>
        <strain evidence="3 4">MCCC 1K03193</strain>
    </source>
</reference>
<feature type="domain" description="Ice-binding protein C-terminal" evidence="2">
    <location>
        <begin position="248"/>
        <end position="270"/>
    </location>
</feature>
<comment type="caution">
    <text evidence="3">The sequence shown here is derived from an EMBL/GenBank/DDBJ whole genome shotgun (WGS) entry which is preliminary data.</text>
</comment>
<feature type="signal peptide" evidence="1">
    <location>
        <begin position="1"/>
        <end position="21"/>
    </location>
</feature>
<keyword evidence="4" id="KW-1185">Reference proteome</keyword>
<dbReference type="RefSeq" id="WP_264503282.1">
    <property type="nucleotide sequence ID" value="NZ_JAPDDS010000016.1"/>
</dbReference>
<keyword evidence="1" id="KW-0732">Signal</keyword>
<proteinExistence type="predicted"/>
<evidence type="ECO:0000259" key="2">
    <source>
        <dbReference type="Pfam" id="PF07589"/>
    </source>
</evidence>
<gene>
    <name evidence="3" type="ORF">OKA04_21490</name>
</gene>
<sequence>MYRSFVLASALSLGLTAASSAASIFVSDFTGTSSGDALSGTNGWGQSEANDDDLEPLAWVSSLTGTPAASVGAYYAAPGSTSFYASNSVGTAFTTSTISLQFGLQDSTTDYPFRNNFGFSLVNGAGDNLFSVNLTTTNQGGIFDDPSNPVDPETSDANWNLSVTSIGMAAEPAFVAVGEDSFYTVYVEFTSVGADINYKLYFQGTVGPTVIDTGTLAGLSSETISQFRVNFSQGTGQDWGDNILTFRAVPEPSALLLSGLAGLAFLRRRRR</sequence>
<dbReference type="Pfam" id="PF07589">
    <property type="entry name" value="PEP-CTERM"/>
    <property type="match status" value="1"/>
</dbReference>